<name>A0A5B0MB91_PUCGR</name>
<dbReference type="EMBL" id="VDEP01000236">
    <property type="protein sequence ID" value="KAA1122122.1"/>
    <property type="molecule type" value="Genomic_DNA"/>
</dbReference>
<comment type="caution">
    <text evidence="2">The sequence shown here is derived from an EMBL/GenBank/DDBJ whole genome shotgun (WGS) entry which is preliminary data.</text>
</comment>
<accession>A0A5B0MB91</accession>
<sequence length="93" mass="10294">MAHSNGILTMNSSHGATAPVEIKNTYIQGIISLQEELATKENELGRFTMHLPFDEQCETYPSDPEDQPEPEGDPKESHSIRSSSTGRSSMEED</sequence>
<keyword evidence="4" id="KW-1185">Reference proteome</keyword>
<feature type="region of interest" description="Disordered" evidence="1">
    <location>
        <begin position="54"/>
        <end position="93"/>
    </location>
</feature>
<proteinExistence type="predicted"/>
<evidence type="ECO:0000313" key="3">
    <source>
        <dbReference type="EMBL" id="KAA1122122.1"/>
    </source>
</evidence>
<evidence type="ECO:0000313" key="5">
    <source>
        <dbReference type="Proteomes" id="UP000325313"/>
    </source>
</evidence>
<protein>
    <submittedName>
        <fullName evidence="2">Uncharacterized protein</fullName>
    </submittedName>
</protein>
<reference evidence="4 5" key="1">
    <citation type="submission" date="2019-05" db="EMBL/GenBank/DDBJ databases">
        <title>Emergence of the Ug99 lineage of the wheat stem rust pathogen through somatic hybridization.</title>
        <authorList>
            <person name="Li F."/>
            <person name="Upadhyaya N.M."/>
            <person name="Sperschneider J."/>
            <person name="Matny O."/>
            <person name="Nguyen-Phuc H."/>
            <person name="Mago R."/>
            <person name="Raley C."/>
            <person name="Miller M.E."/>
            <person name="Silverstein K.A.T."/>
            <person name="Henningsen E."/>
            <person name="Hirsch C.D."/>
            <person name="Visser B."/>
            <person name="Pretorius Z.A."/>
            <person name="Steffenson B.J."/>
            <person name="Schwessinger B."/>
            <person name="Dodds P.N."/>
            <person name="Figueroa M."/>
        </authorList>
    </citation>
    <scope>NUCLEOTIDE SEQUENCE [LARGE SCALE GENOMIC DNA]</scope>
    <source>
        <strain evidence="2">21-0</strain>
        <strain evidence="3 5">Ug99</strain>
    </source>
</reference>
<evidence type="ECO:0000313" key="4">
    <source>
        <dbReference type="Proteomes" id="UP000324748"/>
    </source>
</evidence>
<dbReference type="AlphaFoldDB" id="A0A5B0MB91"/>
<dbReference type="Proteomes" id="UP000324748">
    <property type="component" value="Unassembled WGS sequence"/>
</dbReference>
<gene>
    <name evidence="2" type="ORF">PGT21_014766</name>
    <name evidence="3" type="ORF">PGTUg99_028863</name>
</gene>
<evidence type="ECO:0000256" key="1">
    <source>
        <dbReference type="SAM" id="MobiDB-lite"/>
    </source>
</evidence>
<dbReference type="Proteomes" id="UP000325313">
    <property type="component" value="Unassembled WGS sequence"/>
</dbReference>
<feature type="compositionally biased region" description="Low complexity" evidence="1">
    <location>
        <begin position="80"/>
        <end position="93"/>
    </location>
</feature>
<organism evidence="2 4">
    <name type="scientific">Puccinia graminis f. sp. tritici</name>
    <dbReference type="NCBI Taxonomy" id="56615"/>
    <lineage>
        <taxon>Eukaryota</taxon>
        <taxon>Fungi</taxon>
        <taxon>Dikarya</taxon>
        <taxon>Basidiomycota</taxon>
        <taxon>Pucciniomycotina</taxon>
        <taxon>Pucciniomycetes</taxon>
        <taxon>Pucciniales</taxon>
        <taxon>Pucciniaceae</taxon>
        <taxon>Puccinia</taxon>
    </lineage>
</organism>
<dbReference type="EMBL" id="VSWC01000158">
    <property type="protein sequence ID" value="KAA1073529.1"/>
    <property type="molecule type" value="Genomic_DNA"/>
</dbReference>
<evidence type="ECO:0000313" key="2">
    <source>
        <dbReference type="EMBL" id="KAA1073529.1"/>
    </source>
</evidence>